<organism evidence="3 4">
    <name type="scientific">Candidatus Lloydbacteria bacterium RIFCSPHIGHO2_01_FULL_49_22</name>
    <dbReference type="NCBI Taxonomy" id="1798658"/>
    <lineage>
        <taxon>Bacteria</taxon>
        <taxon>Candidatus Lloydiibacteriota</taxon>
    </lineage>
</organism>
<dbReference type="AlphaFoldDB" id="A0A1G2CV69"/>
<proteinExistence type="predicted"/>
<keyword evidence="1" id="KW-0472">Membrane</keyword>
<feature type="transmembrane region" description="Helical" evidence="1">
    <location>
        <begin position="74"/>
        <end position="95"/>
    </location>
</feature>
<comment type="caution">
    <text evidence="3">The sequence shown here is derived from an EMBL/GenBank/DDBJ whole genome shotgun (WGS) entry which is preliminary data.</text>
</comment>
<dbReference type="InterPro" id="IPR043993">
    <property type="entry name" value="T4SS_pilin"/>
</dbReference>
<name>A0A1G2CV69_9BACT</name>
<keyword evidence="1" id="KW-0812">Transmembrane</keyword>
<protein>
    <submittedName>
        <fullName evidence="3">Uncharacterized protein</fullName>
    </submittedName>
</protein>
<reference evidence="3 4" key="1">
    <citation type="journal article" date="2016" name="Nat. Commun.">
        <title>Thousands of microbial genomes shed light on interconnected biogeochemical processes in an aquifer system.</title>
        <authorList>
            <person name="Anantharaman K."/>
            <person name="Brown C.T."/>
            <person name="Hug L.A."/>
            <person name="Sharon I."/>
            <person name="Castelle C.J."/>
            <person name="Probst A.J."/>
            <person name="Thomas B.C."/>
            <person name="Singh A."/>
            <person name="Wilkins M.J."/>
            <person name="Karaoz U."/>
            <person name="Brodie E.L."/>
            <person name="Williams K.H."/>
            <person name="Hubbard S.S."/>
            <person name="Banfield J.F."/>
        </authorList>
    </citation>
    <scope>NUCLEOTIDE SEQUENCE [LARGE SCALE GENOMIC DNA]</scope>
</reference>
<gene>
    <name evidence="3" type="ORF">A2845_02935</name>
</gene>
<keyword evidence="2" id="KW-0732">Signal</keyword>
<accession>A0A1G2CV69</accession>
<dbReference type="Pfam" id="PF18895">
    <property type="entry name" value="T4SS_pilin"/>
    <property type="match status" value="1"/>
</dbReference>
<keyword evidence="1" id="KW-1133">Transmembrane helix</keyword>
<dbReference type="EMBL" id="MHLI01000015">
    <property type="protein sequence ID" value="OGZ05244.1"/>
    <property type="molecule type" value="Genomic_DNA"/>
</dbReference>
<dbReference type="Proteomes" id="UP000177122">
    <property type="component" value="Unassembled WGS sequence"/>
</dbReference>
<feature type="transmembrane region" description="Helical" evidence="1">
    <location>
        <begin position="34"/>
        <end position="53"/>
    </location>
</feature>
<evidence type="ECO:0000256" key="2">
    <source>
        <dbReference type="SAM" id="SignalP"/>
    </source>
</evidence>
<evidence type="ECO:0000313" key="4">
    <source>
        <dbReference type="Proteomes" id="UP000177122"/>
    </source>
</evidence>
<feature type="chain" id="PRO_5009582409" evidence="2">
    <location>
        <begin position="19"/>
        <end position="118"/>
    </location>
</feature>
<feature type="signal peptide" evidence="2">
    <location>
        <begin position="1"/>
        <end position="18"/>
    </location>
</feature>
<sequence length="118" mass="12278">MKKFIIGMMLVGPAVASAATVLTGIADLVNSVQGIISLLIPLLMGLAVVAFFWGLVKYIANASDEAAKEQGKTLMIWGMVAIFVMVALWGILGWAQTQLGLTGTITTSTPPAFAVPGV</sequence>
<evidence type="ECO:0000256" key="1">
    <source>
        <dbReference type="SAM" id="Phobius"/>
    </source>
</evidence>
<evidence type="ECO:0000313" key="3">
    <source>
        <dbReference type="EMBL" id="OGZ05244.1"/>
    </source>
</evidence>